<dbReference type="InterPro" id="IPR036420">
    <property type="entry name" value="BRCT_dom_sf"/>
</dbReference>
<dbReference type="PANTHER" id="PTHR11370:SF5">
    <property type="entry name" value="DNA REPAIR PROTEIN XRCC1"/>
    <property type="match status" value="1"/>
</dbReference>
<dbReference type="GO" id="GO:0006284">
    <property type="term" value="P:base-excision repair"/>
    <property type="evidence" value="ECO:0007669"/>
    <property type="project" value="InterPro"/>
</dbReference>
<dbReference type="FunFam" id="3.40.50.10190:FF:000008">
    <property type="entry name" value="X-ray repair cross complementing 1"/>
    <property type="match status" value="1"/>
</dbReference>
<dbReference type="Gene3D" id="3.40.50.10190">
    <property type="entry name" value="BRCT domain"/>
    <property type="match status" value="1"/>
</dbReference>
<dbReference type="SMART" id="SM00292">
    <property type="entry name" value="BRCT"/>
    <property type="match status" value="1"/>
</dbReference>
<evidence type="ECO:0000313" key="9">
    <source>
        <dbReference type="Proteomes" id="UP001055439"/>
    </source>
</evidence>
<dbReference type="InterPro" id="IPR001357">
    <property type="entry name" value="BRCT_dom"/>
</dbReference>
<dbReference type="GO" id="GO:0003684">
    <property type="term" value="F:damaged DNA binding"/>
    <property type="evidence" value="ECO:0007669"/>
    <property type="project" value="InterPro"/>
</dbReference>
<dbReference type="EMBL" id="CP097508">
    <property type="protein sequence ID" value="URE11774.1"/>
    <property type="molecule type" value="Genomic_DNA"/>
</dbReference>
<evidence type="ECO:0000313" key="8">
    <source>
        <dbReference type="EMBL" id="URE11774.1"/>
    </source>
</evidence>
<dbReference type="GO" id="GO:0000012">
    <property type="term" value="P:single strand break repair"/>
    <property type="evidence" value="ECO:0007669"/>
    <property type="project" value="InterPro"/>
</dbReference>
<dbReference type="PROSITE" id="PS50172">
    <property type="entry name" value="BRCT"/>
    <property type="match status" value="1"/>
</dbReference>
<dbReference type="GO" id="GO:0005634">
    <property type="term" value="C:nucleus"/>
    <property type="evidence" value="ECO:0007669"/>
    <property type="project" value="UniProtKB-SubCell"/>
</dbReference>
<feature type="domain" description="BRCT" evidence="7">
    <location>
        <begin position="44"/>
        <end position="132"/>
    </location>
</feature>
<evidence type="ECO:0000256" key="6">
    <source>
        <dbReference type="SAM" id="MobiDB-lite"/>
    </source>
</evidence>
<dbReference type="InterPro" id="IPR018289">
    <property type="entry name" value="MULE_transposase_dom"/>
</dbReference>
<dbReference type="GO" id="GO:0006303">
    <property type="term" value="P:double-strand break repair via nonhomologous end joining"/>
    <property type="evidence" value="ECO:0007669"/>
    <property type="project" value="InterPro"/>
</dbReference>
<dbReference type="InterPro" id="IPR058778">
    <property type="entry name" value="HTH_FAR1-11-like"/>
</dbReference>
<evidence type="ECO:0000256" key="4">
    <source>
        <dbReference type="ARBA" id="ARBA00023204"/>
    </source>
</evidence>
<keyword evidence="3" id="KW-0227">DNA damage</keyword>
<keyword evidence="9" id="KW-1185">Reference proteome</keyword>
<organism evidence="8 9">
    <name type="scientific">Musa troglodytarum</name>
    <name type="common">fe'i banana</name>
    <dbReference type="NCBI Taxonomy" id="320322"/>
    <lineage>
        <taxon>Eukaryota</taxon>
        <taxon>Viridiplantae</taxon>
        <taxon>Streptophyta</taxon>
        <taxon>Embryophyta</taxon>
        <taxon>Tracheophyta</taxon>
        <taxon>Spermatophyta</taxon>
        <taxon>Magnoliopsida</taxon>
        <taxon>Liliopsida</taxon>
        <taxon>Zingiberales</taxon>
        <taxon>Musaceae</taxon>
        <taxon>Musa</taxon>
    </lineage>
</organism>
<feature type="region of interest" description="Disordered" evidence="6">
    <location>
        <begin position="301"/>
        <end position="326"/>
    </location>
</feature>
<dbReference type="OrthoDB" id="591056at2759"/>
<protein>
    <submittedName>
        <fullName evidence="8">BRCA1 C Terminus (BRCT) domain</fullName>
    </submittedName>
</protein>
<keyword evidence="5" id="KW-0539">Nucleus</keyword>
<evidence type="ECO:0000256" key="3">
    <source>
        <dbReference type="ARBA" id="ARBA00022763"/>
    </source>
</evidence>
<proteinExistence type="predicted"/>
<dbReference type="AlphaFoldDB" id="A0A9E7GAR6"/>
<evidence type="ECO:0000256" key="2">
    <source>
        <dbReference type="ARBA" id="ARBA00022737"/>
    </source>
</evidence>
<reference evidence="8" key="1">
    <citation type="submission" date="2022-05" db="EMBL/GenBank/DDBJ databases">
        <title>The Musa troglodytarum L. genome provides insights into the mechanism of non-climacteric behaviour and enrichment of carotenoids.</title>
        <authorList>
            <person name="Wang J."/>
        </authorList>
    </citation>
    <scope>NUCLEOTIDE SEQUENCE</scope>
    <source>
        <tissue evidence="8">Leaf</tissue>
    </source>
</reference>
<name>A0A9E7GAR6_9LILI</name>
<dbReference type="PANTHER" id="PTHR11370">
    <property type="entry name" value="DNA-REPAIR PROTEIN XRCC1"/>
    <property type="match status" value="1"/>
</dbReference>
<dbReference type="Proteomes" id="UP001055439">
    <property type="component" value="Chromosome 6"/>
</dbReference>
<evidence type="ECO:0000256" key="1">
    <source>
        <dbReference type="ARBA" id="ARBA00004123"/>
    </source>
</evidence>
<comment type="subcellular location">
    <subcellularLocation>
        <location evidence="1">Nucleus</location>
    </subcellularLocation>
</comment>
<dbReference type="CDD" id="cd17725">
    <property type="entry name" value="BRCT_XRCC1_rpt1"/>
    <property type="match status" value="1"/>
</dbReference>
<evidence type="ECO:0000256" key="5">
    <source>
        <dbReference type="ARBA" id="ARBA00023242"/>
    </source>
</evidence>
<sequence length="849" mass="96942">MGSRDMKNKSSGKKLAVASAKVEVDNFIGNSNACLYETSQNKMDFSKLMEGVVFALSGFVNPERATLRSKALEMGAEYQPDWTSYCTILVCAFPNTPKFRQVKSDGGTIVSKDWISECHSQKRLVDIVPYLMHVGKPWRKGSKQFDFQQDECDVVHEEPLSQAGRLDVKSSGRKRRAGELATNVDIQFSPSKIKQWAVDDLHRTMSWLESQDEKPEKSEIKGIAAEGIITCLQDSIDSLGQDHDVRHVSEQWKFVPRVVKELVELENSSKKGLASKKVLYELAVRCKEIYEEEFDHLNNLKKKQQKADPNQEEEIEDEQVKPDDAGFDSDETIVMTQEEIDLACKQLSENSSKMTETASRDTCPTQKHQCPCGDDQCYIDEEAYEDDELTEQFGPAEPSFLPGIPQTFGTTKVVPPPYVGQSFQNDDEALEYYSNFARNSGFLVRRERSKGNPEHPLGVYKRELVCHRAGPPLPVKSGEENASKRLRKKKPSRCRCDAQMVIKKNVTAGATHWVVVNFSNVHNHELLDRNNLQFSPGYRYISAVDRERILALAKGGCNVNLILRALEMDKGVKPGELTFTEKDVKNFLQASVSINPENEGSELLKSCKFMKEKNPDFRYEFTSAEANKLEHIAWSYVGSVRAYTVFGDVVIFDTSYRLHAYNRPIGVWFGIDNNGYIIFFGCAVLLDEKPDSYRWALQAFLHLMDGKYPQTMLTDFHIGLKDAVMTELPHTKHAFSLWHIMSKLPGWFSVLLDAQYEKFKAEFCRVRDLETREEFEHEWDQMVTEYGLNSDRHISLLFVHRSNWAVPYLRSWFFGGLLATGDLSVKSFFRGFVNSQTRLKDFVEQAIFF</sequence>
<dbReference type="InterPro" id="IPR004330">
    <property type="entry name" value="FAR1_DNA_bnd_dom"/>
</dbReference>
<dbReference type="Pfam" id="PF03101">
    <property type="entry name" value="FAR1"/>
    <property type="match status" value="1"/>
</dbReference>
<dbReference type="Pfam" id="PF26175">
    <property type="entry name" value="HTH_FAR1"/>
    <property type="match status" value="1"/>
</dbReference>
<keyword evidence="2" id="KW-0677">Repeat</keyword>
<dbReference type="Pfam" id="PF10551">
    <property type="entry name" value="MULE"/>
    <property type="match status" value="1"/>
</dbReference>
<accession>A0A9E7GAR6</accession>
<evidence type="ECO:0000259" key="7">
    <source>
        <dbReference type="PROSITE" id="PS50172"/>
    </source>
</evidence>
<dbReference type="InterPro" id="IPR045080">
    <property type="entry name" value="BRCT_XRCC1_rpt1"/>
</dbReference>
<keyword evidence="4" id="KW-0234">DNA repair</keyword>
<dbReference type="SUPFAM" id="SSF52113">
    <property type="entry name" value="BRCT domain"/>
    <property type="match status" value="1"/>
</dbReference>
<gene>
    <name evidence="8" type="ORF">MUK42_09034</name>
</gene>
<dbReference type="Pfam" id="PF00533">
    <property type="entry name" value="BRCT"/>
    <property type="match status" value="1"/>
</dbReference>